<evidence type="ECO:0000256" key="2">
    <source>
        <dbReference type="SAM" id="MobiDB-lite"/>
    </source>
</evidence>
<comment type="similarity">
    <text evidence="1">Belongs to the TMA7 family.</text>
</comment>
<evidence type="ECO:0000313" key="3">
    <source>
        <dbReference type="EMBL" id="CAD7686404.1"/>
    </source>
</evidence>
<protein>
    <submittedName>
        <fullName evidence="3">(raccoon dog) hypothetical protein</fullName>
    </submittedName>
</protein>
<accession>A0A811ZCL6</accession>
<feature type="region of interest" description="Disordered" evidence="2">
    <location>
        <begin position="1"/>
        <end position="50"/>
    </location>
</feature>
<sequence length="50" mass="5288">MGEEDKAFKQRKRGTKETQGGARSKGHGKSPLAKSGIKKCGKGMPGWLSG</sequence>
<name>A0A811ZCL6_NYCPR</name>
<evidence type="ECO:0000256" key="1">
    <source>
        <dbReference type="ARBA" id="ARBA00006631"/>
    </source>
</evidence>
<gene>
    <name evidence="3" type="ORF">NYPRO_LOCUS19197</name>
</gene>
<comment type="caution">
    <text evidence="3">The sequence shown here is derived from an EMBL/GenBank/DDBJ whole genome shotgun (WGS) entry which is preliminary data.</text>
</comment>
<dbReference type="Pfam" id="PF09072">
    <property type="entry name" value="TMA7"/>
    <property type="match status" value="1"/>
</dbReference>
<dbReference type="EMBL" id="CAJHUB010000762">
    <property type="protein sequence ID" value="CAD7686404.1"/>
    <property type="molecule type" value="Genomic_DNA"/>
</dbReference>
<organism evidence="3 4">
    <name type="scientific">Nyctereutes procyonoides</name>
    <name type="common">Raccoon dog</name>
    <name type="synonym">Canis procyonoides</name>
    <dbReference type="NCBI Taxonomy" id="34880"/>
    <lineage>
        <taxon>Eukaryota</taxon>
        <taxon>Metazoa</taxon>
        <taxon>Chordata</taxon>
        <taxon>Craniata</taxon>
        <taxon>Vertebrata</taxon>
        <taxon>Euteleostomi</taxon>
        <taxon>Mammalia</taxon>
        <taxon>Eutheria</taxon>
        <taxon>Laurasiatheria</taxon>
        <taxon>Carnivora</taxon>
        <taxon>Caniformia</taxon>
        <taxon>Canidae</taxon>
        <taxon>Nyctereutes</taxon>
    </lineage>
</organism>
<keyword evidence="4" id="KW-1185">Reference proteome</keyword>
<reference evidence="3" key="1">
    <citation type="submission" date="2020-12" db="EMBL/GenBank/DDBJ databases">
        <authorList>
            <consortium name="Molecular Ecology Group"/>
        </authorList>
    </citation>
    <scope>NUCLEOTIDE SEQUENCE</scope>
    <source>
        <strain evidence="3">TBG_1078</strain>
    </source>
</reference>
<dbReference type="AlphaFoldDB" id="A0A811ZCL6"/>
<evidence type="ECO:0000313" key="4">
    <source>
        <dbReference type="Proteomes" id="UP000645828"/>
    </source>
</evidence>
<proteinExistence type="inferred from homology"/>
<dbReference type="Proteomes" id="UP000645828">
    <property type="component" value="Unassembled WGS sequence"/>
</dbReference>
<dbReference type="InterPro" id="IPR015157">
    <property type="entry name" value="TMA7"/>
</dbReference>